<dbReference type="GO" id="GO:0032259">
    <property type="term" value="P:methylation"/>
    <property type="evidence" value="ECO:0007669"/>
    <property type="project" value="UniProtKB-KW"/>
</dbReference>
<sequence>MRAIPANDLSPFGQYRPQGALRGLLRFTQSAGAHWLGQRMALLVRRIGLRRLRARPVDVTVDTLKARMRLYPYNNACEKRLLFTPQFSDREERRFLAARISPDITFFDIGAGCGAGSLFVALRAGPRARVLAVEPQPLLFERLVYNLRQNPAATVKALDCAVADVDGPVTLFYHSRDLAETSMRIVSAENSGGSFLAPAKSLATLAREEGLRRIDVMKLDVEGAEDLALEPFLTNEPESLWPHALVLAYSPAKWEVDLLGLLESRGYVPVARTKVYVMYERGRRADG</sequence>
<dbReference type="PANTHER" id="PTHR34203:SF15">
    <property type="entry name" value="SLL1173 PROTEIN"/>
    <property type="match status" value="1"/>
</dbReference>
<evidence type="ECO:0000259" key="1">
    <source>
        <dbReference type="Pfam" id="PF05050"/>
    </source>
</evidence>
<keyword evidence="3" id="KW-1185">Reference proteome</keyword>
<keyword evidence="2" id="KW-0489">Methyltransferase</keyword>
<protein>
    <submittedName>
        <fullName evidence="2">FkbM family methyltransferase</fullName>
    </submittedName>
</protein>
<evidence type="ECO:0000313" key="2">
    <source>
        <dbReference type="EMBL" id="MCI4683340.1"/>
    </source>
</evidence>
<name>A0ABS9Z7I5_9HYPH</name>
<proteinExistence type="predicted"/>
<reference evidence="2" key="1">
    <citation type="journal article" date="2022" name="ISME J.">
        <title>Identification of active gaseous-alkane degraders at natural gas seeps.</title>
        <authorList>
            <person name="Farhan Ul Haque M."/>
            <person name="Hernandez M."/>
            <person name="Crombie A.T."/>
            <person name="Murrell J.C."/>
        </authorList>
    </citation>
    <scope>NUCLEOTIDE SEQUENCE</scope>
    <source>
        <strain evidence="2">PC2</strain>
    </source>
</reference>
<dbReference type="Gene3D" id="3.40.50.150">
    <property type="entry name" value="Vaccinia Virus protein VP39"/>
    <property type="match status" value="1"/>
</dbReference>
<feature type="domain" description="Methyltransferase FkbM" evidence="1">
    <location>
        <begin position="108"/>
        <end position="230"/>
    </location>
</feature>
<dbReference type="Pfam" id="PF05050">
    <property type="entry name" value="Methyltransf_21"/>
    <property type="match status" value="1"/>
</dbReference>
<comment type="caution">
    <text evidence="2">The sequence shown here is derived from an EMBL/GenBank/DDBJ whole genome shotgun (WGS) entry which is preliminary data.</text>
</comment>
<dbReference type="RefSeq" id="WP_243067300.1">
    <property type="nucleotide sequence ID" value="NZ_JAIVFK010000041.1"/>
</dbReference>
<dbReference type="Proteomes" id="UP001139104">
    <property type="component" value="Unassembled WGS sequence"/>
</dbReference>
<dbReference type="InterPro" id="IPR052514">
    <property type="entry name" value="SAM-dependent_MTase"/>
</dbReference>
<evidence type="ECO:0000313" key="3">
    <source>
        <dbReference type="Proteomes" id="UP001139104"/>
    </source>
</evidence>
<accession>A0ABS9Z7I5</accession>
<dbReference type="NCBIfam" id="TIGR01444">
    <property type="entry name" value="fkbM_fam"/>
    <property type="match status" value="1"/>
</dbReference>
<dbReference type="InterPro" id="IPR029063">
    <property type="entry name" value="SAM-dependent_MTases_sf"/>
</dbReference>
<gene>
    <name evidence="2" type="ORF">K2U94_11265</name>
</gene>
<keyword evidence="2" id="KW-0808">Transferase</keyword>
<dbReference type="EMBL" id="JAIVFP010000001">
    <property type="protein sequence ID" value="MCI4683340.1"/>
    <property type="molecule type" value="Genomic_DNA"/>
</dbReference>
<organism evidence="2 3">
    <name type="scientific">Candidatus Rhodoblastus alkanivorans</name>
    <dbReference type="NCBI Taxonomy" id="2954117"/>
    <lineage>
        <taxon>Bacteria</taxon>
        <taxon>Pseudomonadati</taxon>
        <taxon>Pseudomonadota</taxon>
        <taxon>Alphaproteobacteria</taxon>
        <taxon>Hyphomicrobiales</taxon>
        <taxon>Rhodoblastaceae</taxon>
        <taxon>Rhodoblastus</taxon>
    </lineage>
</organism>
<dbReference type="InterPro" id="IPR006342">
    <property type="entry name" value="FkbM_mtfrase"/>
</dbReference>
<dbReference type="GO" id="GO:0008168">
    <property type="term" value="F:methyltransferase activity"/>
    <property type="evidence" value="ECO:0007669"/>
    <property type="project" value="UniProtKB-KW"/>
</dbReference>
<dbReference type="SUPFAM" id="SSF53335">
    <property type="entry name" value="S-adenosyl-L-methionine-dependent methyltransferases"/>
    <property type="match status" value="1"/>
</dbReference>
<dbReference type="PANTHER" id="PTHR34203">
    <property type="entry name" value="METHYLTRANSFERASE, FKBM FAMILY PROTEIN"/>
    <property type="match status" value="1"/>
</dbReference>